<dbReference type="AlphaFoldDB" id="A0A2Z7AXF5"/>
<dbReference type="Proteomes" id="UP000250235">
    <property type="component" value="Unassembled WGS sequence"/>
</dbReference>
<proteinExistence type="predicted"/>
<name>A0A2Z7AXF5_9LAMI</name>
<gene>
    <name evidence="1" type="ORF">F511_20898</name>
</gene>
<accession>A0A2Z7AXF5</accession>
<evidence type="ECO:0000313" key="2">
    <source>
        <dbReference type="Proteomes" id="UP000250235"/>
    </source>
</evidence>
<evidence type="ECO:0000313" key="1">
    <source>
        <dbReference type="EMBL" id="KZV23977.1"/>
    </source>
</evidence>
<protein>
    <submittedName>
        <fullName evidence="1">Flotillin-like protein 1-like</fullName>
    </submittedName>
</protein>
<reference evidence="1 2" key="1">
    <citation type="journal article" date="2015" name="Proc. Natl. Acad. Sci. U.S.A.">
        <title>The resurrection genome of Boea hygrometrica: A blueprint for survival of dehydration.</title>
        <authorList>
            <person name="Xiao L."/>
            <person name="Yang G."/>
            <person name="Zhang L."/>
            <person name="Yang X."/>
            <person name="Zhao S."/>
            <person name="Ji Z."/>
            <person name="Zhou Q."/>
            <person name="Hu M."/>
            <person name="Wang Y."/>
            <person name="Chen M."/>
            <person name="Xu Y."/>
            <person name="Jin H."/>
            <person name="Xiao X."/>
            <person name="Hu G."/>
            <person name="Bao F."/>
            <person name="Hu Y."/>
            <person name="Wan P."/>
            <person name="Li L."/>
            <person name="Deng X."/>
            <person name="Kuang T."/>
            <person name="Xiang C."/>
            <person name="Zhu J.K."/>
            <person name="Oliver M.J."/>
            <person name="He Y."/>
        </authorList>
    </citation>
    <scope>NUCLEOTIDE SEQUENCE [LARGE SCALE GENOMIC DNA]</scope>
    <source>
        <strain evidence="2">cv. XS01</strain>
    </source>
</reference>
<sequence>MELRKRANSLEQCQILDSSDLAYSFQLSAFAAFRLKRRIPLEEFNYSSFCNNPIPTAATVSTPSTLRQLIDT</sequence>
<dbReference type="EMBL" id="KV013232">
    <property type="protein sequence ID" value="KZV23977.1"/>
    <property type="molecule type" value="Genomic_DNA"/>
</dbReference>
<keyword evidence="2" id="KW-1185">Reference proteome</keyword>
<organism evidence="1 2">
    <name type="scientific">Dorcoceras hygrometricum</name>
    <dbReference type="NCBI Taxonomy" id="472368"/>
    <lineage>
        <taxon>Eukaryota</taxon>
        <taxon>Viridiplantae</taxon>
        <taxon>Streptophyta</taxon>
        <taxon>Embryophyta</taxon>
        <taxon>Tracheophyta</taxon>
        <taxon>Spermatophyta</taxon>
        <taxon>Magnoliopsida</taxon>
        <taxon>eudicotyledons</taxon>
        <taxon>Gunneridae</taxon>
        <taxon>Pentapetalae</taxon>
        <taxon>asterids</taxon>
        <taxon>lamiids</taxon>
        <taxon>Lamiales</taxon>
        <taxon>Gesneriaceae</taxon>
        <taxon>Didymocarpoideae</taxon>
        <taxon>Trichosporeae</taxon>
        <taxon>Loxocarpinae</taxon>
        <taxon>Dorcoceras</taxon>
    </lineage>
</organism>